<gene>
    <name evidence="5" type="primary">moaC</name>
    <name evidence="5" type="ORF">COV72_04260</name>
</gene>
<evidence type="ECO:0000313" key="6">
    <source>
        <dbReference type="Proteomes" id="UP000229641"/>
    </source>
</evidence>
<comment type="pathway">
    <text evidence="1">Cofactor biosynthesis; molybdopterin biosynthesis.</text>
</comment>
<evidence type="ECO:0000256" key="3">
    <source>
        <dbReference type="ARBA" id="ARBA00055087"/>
    </source>
</evidence>
<evidence type="ECO:0000256" key="2">
    <source>
        <dbReference type="ARBA" id="ARBA00023150"/>
    </source>
</evidence>
<dbReference type="EMBL" id="PCWA01000064">
    <property type="protein sequence ID" value="PIQ89221.1"/>
    <property type="molecule type" value="Genomic_DNA"/>
</dbReference>
<comment type="caution">
    <text evidence="5">The sequence shown here is derived from an EMBL/GenBank/DDBJ whole genome shotgun (WGS) entry which is preliminary data.</text>
</comment>
<dbReference type="Gene3D" id="3.30.70.640">
    <property type="entry name" value="Molybdopterin cofactor biosynthesis C (MoaC) domain"/>
    <property type="match status" value="1"/>
</dbReference>
<protein>
    <submittedName>
        <fullName evidence="5">Cyclic pyranopterin monophosphate synthase MoaC</fullName>
    </submittedName>
</protein>
<dbReference type="AlphaFoldDB" id="A0A2H0LXV5"/>
<dbReference type="NCBIfam" id="TIGR00581">
    <property type="entry name" value="moaC"/>
    <property type="match status" value="1"/>
</dbReference>
<dbReference type="NCBIfam" id="NF006870">
    <property type="entry name" value="PRK09364.1"/>
    <property type="match status" value="1"/>
</dbReference>
<proteinExistence type="predicted"/>
<evidence type="ECO:0000313" key="5">
    <source>
        <dbReference type="EMBL" id="PIQ89221.1"/>
    </source>
</evidence>
<reference evidence="5 6" key="1">
    <citation type="submission" date="2017-09" db="EMBL/GenBank/DDBJ databases">
        <title>Depth-based differentiation of microbial function through sediment-hosted aquifers and enrichment of novel symbionts in the deep terrestrial subsurface.</title>
        <authorList>
            <person name="Probst A.J."/>
            <person name="Ladd B."/>
            <person name="Jarett J.K."/>
            <person name="Geller-Mcgrath D.E."/>
            <person name="Sieber C.M."/>
            <person name="Emerson J.B."/>
            <person name="Anantharaman K."/>
            <person name="Thomas B.C."/>
            <person name="Malmstrom R."/>
            <person name="Stieglmeier M."/>
            <person name="Klingl A."/>
            <person name="Woyke T."/>
            <person name="Ryan C.M."/>
            <person name="Banfield J.F."/>
        </authorList>
    </citation>
    <scope>NUCLEOTIDE SEQUENCE [LARGE SCALE GENOMIC DNA]</scope>
    <source>
        <strain evidence="5">CG11_big_fil_rev_8_21_14_0_20_42_13</strain>
    </source>
</reference>
<sequence length="156" mass="17060">MPINKVKIAKKEIKMVDVSAKKITKRRAVALAKVTMGHKTISLIMRGKIKKGDVLAVSTLAGIQAAKKTKDLILLCHPIELSHIDISFSFKKNTLNIKAEVSGQARTGFEMEALSAASVSALNVYDMCKYLDKSISIEVNLLEKEGGKSGKFTRPM</sequence>
<evidence type="ECO:0000256" key="1">
    <source>
        <dbReference type="ARBA" id="ARBA00005046"/>
    </source>
</evidence>
<dbReference type="InterPro" id="IPR050105">
    <property type="entry name" value="MoCo_biosynth_MoaA/MoaC"/>
</dbReference>
<dbReference type="InterPro" id="IPR036522">
    <property type="entry name" value="MoaC_sf"/>
</dbReference>
<keyword evidence="2" id="KW-0501">Molybdenum cofactor biosynthesis</keyword>
<dbReference type="PANTHER" id="PTHR22960">
    <property type="entry name" value="MOLYBDOPTERIN COFACTOR SYNTHESIS PROTEIN A"/>
    <property type="match status" value="1"/>
</dbReference>
<dbReference type="SUPFAM" id="SSF55040">
    <property type="entry name" value="Molybdenum cofactor biosynthesis protein C, MoaC"/>
    <property type="match status" value="1"/>
</dbReference>
<dbReference type="InterPro" id="IPR002820">
    <property type="entry name" value="Mopterin_CF_biosynth-C_dom"/>
</dbReference>
<evidence type="ECO:0000259" key="4">
    <source>
        <dbReference type="Pfam" id="PF01967"/>
    </source>
</evidence>
<dbReference type="Pfam" id="PF01967">
    <property type="entry name" value="MoaC"/>
    <property type="match status" value="1"/>
</dbReference>
<dbReference type="Proteomes" id="UP000229641">
    <property type="component" value="Unassembled WGS sequence"/>
</dbReference>
<dbReference type="UniPathway" id="UPA00344"/>
<feature type="domain" description="Molybdopterin cofactor biosynthesis C (MoaC)" evidence="4">
    <location>
        <begin position="15"/>
        <end position="147"/>
    </location>
</feature>
<organism evidence="5 6">
    <name type="scientific">Candidatus Ghiorseimicrobium undicola</name>
    <dbReference type="NCBI Taxonomy" id="1974746"/>
    <lineage>
        <taxon>Bacteria</taxon>
        <taxon>Pseudomonadati</taxon>
        <taxon>Candidatus Omnitrophota</taxon>
        <taxon>Candidatus Ghiorseimicrobium</taxon>
    </lineage>
</organism>
<name>A0A2H0LXV5_9BACT</name>
<accession>A0A2H0LXV5</accession>
<comment type="function">
    <text evidence="3">Catalyzes the conversion of (8S)-3',8-cyclo-7,8-dihydroguanosine 5'-triphosphate to cyclic pyranopterin monophosphate (cPMP).</text>
</comment>
<dbReference type="GO" id="GO:0006777">
    <property type="term" value="P:Mo-molybdopterin cofactor biosynthetic process"/>
    <property type="evidence" value="ECO:0007669"/>
    <property type="project" value="UniProtKB-KW"/>
</dbReference>
<dbReference type="InterPro" id="IPR023045">
    <property type="entry name" value="MoaC"/>
</dbReference>